<feature type="non-terminal residue" evidence="1">
    <location>
        <position position="1"/>
    </location>
</feature>
<evidence type="ECO:0000313" key="1">
    <source>
        <dbReference type="EMBL" id="KAF0772282.1"/>
    </source>
</evidence>
<comment type="caution">
    <text evidence="1">The sequence shown here is derived from an EMBL/GenBank/DDBJ whole genome shotgun (WGS) entry which is preliminary data.</text>
</comment>
<keyword evidence="2" id="KW-1185">Reference proteome</keyword>
<dbReference type="PANTHER" id="PTHR46348">
    <property type="entry name" value="DELETED IN LUNG AND ESOPHAGEAL CANCER PROTEIN 1"/>
    <property type="match status" value="1"/>
</dbReference>
<evidence type="ECO:0000313" key="2">
    <source>
        <dbReference type="Proteomes" id="UP000478052"/>
    </source>
</evidence>
<name>A0A6G0ZMB2_APHCR</name>
<dbReference type="AlphaFoldDB" id="A0A6G0ZMB2"/>
<dbReference type="InterPro" id="IPR033304">
    <property type="entry name" value="DLEC1"/>
</dbReference>
<dbReference type="GO" id="GO:0008285">
    <property type="term" value="P:negative regulation of cell population proliferation"/>
    <property type="evidence" value="ECO:0007669"/>
    <property type="project" value="InterPro"/>
</dbReference>
<dbReference type="PANTHER" id="PTHR46348:SF1">
    <property type="entry name" value="DELETED IN LUNG AND ESOPHAGEAL CANCER PROTEIN 1"/>
    <property type="match status" value="1"/>
</dbReference>
<dbReference type="OrthoDB" id="2115465at2759"/>
<organism evidence="1 2">
    <name type="scientific">Aphis craccivora</name>
    <name type="common">Cowpea aphid</name>
    <dbReference type="NCBI Taxonomy" id="307492"/>
    <lineage>
        <taxon>Eukaryota</taxon>
        <taxon>Metazoa</taxon>
        <taxon>Ecdysozoa</taxon>
        <taxon>Arthropoda</taxon>
        <taxon>Hexapoda</taxon>
        <taxon>Insecta</taxon>
        <taxon>Pterygota</taxon>
        <taxon>Neoptera</taxon>
        <taxon>Paraneoptera</taxon>
        <taxon>Hemiptera</taxon>
        <taxon>Sternorrhyncha</taxon>
        <taxon>Aphidomorpha</taxon>
        <taxon>Aphidoidea</taxon>
        <taxon>Aphididae</taxon>
        <taxon>Aphidini</taxon>
        <taxon>Aphis</taxon>
        <taxon>Aphis</taxon>
    </lineage>
</organism>
<dbReference type="EMBL" id="VUJU01000197">
    <property type="protein sequence ID" value="KAF0772282.1"/>
    <property type="molecule type" value="Genomic_DNA"/>
</dbReference>
<sequence>DTSVERSYKVCFELSVIKKPNSETFDRRQQNMDQSFVLDTLSDDFEKSTVSPLSGVTELKAYVTTLKKHKQQMSVMVENIIKTVNASQENKLTDVLVWEKTSGKPSKMEYGVPLIVEPLKIHDVDHIVTDAFRDYLCRELPGNKRQLFNSLELKQHLSLIEDIRCAEKDVMEVQERLLRVSNKGDWIKLKPWNVENYSLLCPRMFALNADEQNEGVVNDNIDKKNVYGIHSEMRKLRLGLIKERRRLSLPHCVTKIPRKLPILDKTMNNGLFVNTNIVKFNRFIPGGIYKKTVIIGNSGKRLIAFKLLTNNLSGFDYDYKPACPLAAGMNAKLTITFKCTSMEDTYELITIITNENKKINILVGAENESPILNFPENVWYTKPAEDVEWNETLNLGAFTITPSVFEIDFEQTVELAVVFEPHLPSFYCTRFIIVSDNSCAQDVNVFGDGQMFGARSVQLTGPGLLCIRAEAGSYVLDMGKIGEVVRRIIYPYRWIINHAIDNPGSKNAKVNFNIHPSTGLLDKFSKTMFRVECGVSNEIVNEQLTGKYRVTATMMIDDIPKESIGDQNIYFEEQEDNPELLSIEVAQIEVISQYSGKERISLYTDRIIVDLNWHQLSTDLCVKESVNFINNGSYPVHVSWIPSADNAQASIEVEPKFFEVTDRAKISVHVEPLCPGPFREMLRFVTKNRDCDTGETIIYIRGMVEQIPNVRVRPAIAPLDNICAGTLESYNVEFNVISDGPFSVQRYLYEFDTIGTLNLHGDVKSFGPYGNGNMMYTTLNFKTPIETKATGISCQLAEWSFGGSKTVHTQSVTYATLPDVRLNVNTITIAESLYRGIPHTHKGIQLLNNAHCDFVYSWGIPMGSDTDKIDCMFKPSSGTVNGNSNIEFEFIVTPKKSGYLSNCRIPCFVQCNALAPQQISLECWINEFSATVTYVNVCGTQYSITWQDNKKQWIINTEQMEIDFLESESNRTSITKYLNNSETENVEEYEIENRPNGVLENGRDVTHRYAHRWLNNFKESWTTTIPLWPMEQSITIQNTTNIPCQVKTKVRYYDYSTPDRIENTYEDSMGIVSKKCCSIWIERDDNILYGQDEFKVSVWVLATTWGRYEDVVTIELHVGLDILPVIHIPLIINAITFPIEFPLAKDVHKPTIKN</sequence>
<reference evidence="1 2" key="1">
    <citation type="submission" date="2019-08" db="EMBL/GenBank/DDBJ databases">
        <title>Whole genome of Aphis craccivora.</title>
        <authorList>
            <person name="Voronova N.V."/>
            <person name="Shulinski R.S."/>
            <person name="Bandarenka Y.V."/>
            <person name="Zhorov D.G."/>
            <person name="Warner D."/>
        </authorList>
    </citation>
    <scope>NUCLEOTIDE SEQUENCE [LARGE SCALE GENOMIC DNA]</scope>
    <source>
        <strain evidence="1">180601</strain>
        <tissue evidence="1">Whole Body</tissue>
    </source>
</reference>
<gene>
    <name evidence="1" type="ORF">FWK35_00003767</name>
</gene>
<dbReference type="GO" id="GO:0005737">
    <property type="term" value="C:cytoplasm"/>
    <property type="evidence" value="ECO:0007669"/>
    <property type="project" value="TreeGrafter"/>
</dbReference>
<dbReference type="GO" id="GO:0015631">
    <property type="term" value="F:tubulin binding"/>
    <property type="evidence" value="ECO:0007669"/>
    <property type="project" value="TreeGrafter"/>
</dbReference>
<protein>
    <submittedName>
        <fullName evidence="1">Deleted in lung and esophageal cancer protein 1</fullName>
    </submittedName>
</protein>
<accession>A0A6G0ZMB2</accession>
<dbReference type="Pfam" id="PF23316">
    <property type="entry name" value="Ig_DLEC1_6th"/>
    <property type="match status" value="1"/>
</dbReference>
<dbReference type="GO" id="GO:0005929">
    <property type="term" value="C:cilium"/>
    <property type="evidence" value="ECO:0007669"/>
    <property type="project" value="TreeGrafter"/>
</dbReference>
<feature type="non-terminal residue" evidence="1">
    <location>
        <position position="1154"/>
    </location>
</feature>
<dbReference type="Proteomes" id="UP000478052">
    <property type="component" value="Unassembled WGS sequence"/>
</dbReference>
<proteinExistence type="predicted"/>